<accession>A0A2N6LIR4</accession>
<evidence type="ECO:0000313" key="2">
    <source>
        <dbReference type="Proteomes" id="UP000235081"/>
    </source>
</evidence>
<organism evidence="1 2">
    <name type="scientific">Fischerella thermalis CCMEE 5318</name>
    <dbReference type="NCBI Taxonomy" id="2019666"/>
    <lineage>
        <taxon>Bacteria</taxon>
        <taxon>Bacillati</taxon>
        <taxon>Cyanobacteriota</taxon>
        <taxon>Cyanophyceae</taxon>
        <taxon>Nostocales</taxon>
        <taxon>Hapalosiphonaceae</taxon>
        <taxon>Fischerella</taxon>
    </lineage>
</organism>
<dbReference type="RefSeq" id="WP_219724681.1">
    <property type="nucleotide sequence ID" value="NZ_NMQE01000231.1"/>
</dbReference>
<protein>
    <submittedName>
        <fullName evidence="1">Uncharacterized protein</fullName>
    </submittedName>
</protein>
<dbReference type="Proteomes" id="UP000235081">
    <property type="component" value="Unassembled WGS sequence"/>
</dbReference>
<comment type="caution">
    <text evidence="1">The sequence shown here is derived from an EMBL/GenBank/DDBJ whole genome shotgun (WGS) entry which is preliminary data.</text>
</comment>
<gene>
    <name evidence="1" type="ORF">CEN46_08390</name>
</gene>
<proteinExistence type="predicted"/>
<name>A0A2N6LIR4_9CYAN</name>
<dbReference type="EMBL" id="NMQE01000231">
    <property type="protein sequence ID" value="PMB24220.1"/>
    <property type="molecule type" value="Genomic_DNA"/>
</dbReference>
<sequence length="83" mass="10085">MTHTNFGFCKKFEQRKPLLKLLRMDFRLGFFAKRLFVQFQTMLAVIIWCDREIVFKSRIVYIYNELAKIFSRKNQCSCHLKLS</sequence>
<feature type="non-terminal residue" evidence="1">
    <location>
        <position position="83"/>
    </location>
</feature>
<dbReference type="AlphaFoldDB" id="A0A2N6LIR4"/>
<reference evidence="1 2" key="1">
    <citation type="submission" date="2017-07" db="EMBL/GenBank/DDBJ databases">
        <title>Genomes of Fischerella (Mastigocladus) sp. strains.</title>
        <authorList>
            <person name="Miller S.R."/>
        </authorList>
    </citation>
    <scope>NUCLEOTIDE SEQUENCE [LARGE SCALE GENOMIC DNA]</scope>
    <source>
        <strain evidence="1 2">CCMEE 5318</strain>
    </source>
</reference>
<evidence type="ECO:0000313" key="1">
    <source>
        <dbReference type="EMBL" id="PMB24220.1"/>
    </source>
</evidence>